<dbReference type="Pfam" id="PF05046">
    <property type="entry name" value="Img2"/>
    <property type="match status" value="1"/>
</dbReference>
<organism evidence="8 9">
    <name type="scientific">Puccinia graminis f. sp. tritici</name>
    <dbReference type="NCBI Taxonomy" id="56615"/>
    <lineage>
        <taxon>Eukaryota</taxon>
        <taxon>Fungi</taxon>
        <taxon>Dikarya</taxon>
        <taxon>Basidiomycota</taxon>
        <taxon>Pucciniomycotina</taxon>
        <taxon>Pucciniomycetes</taxon>
        <taxon>Pucciniales</taxon>
        <taxon>Pucciniaceae</taxon>
        <taxon>Puccinia</taxon>
    </lineage>
</organism>
<comment type="subcellular location">
    <subcellularLocation>
        <location evidence="1">Mitochondrion</location>
    </subcellularLocation>
</comment>
<evidence type="ECO:0000256" key="6">
    <source>
        <dbReference type="ARBA" id="ARBA00035191"/>
    </source>
</evidence>
<dbReference type="Proteomes" id="UP000324748">
    <property type="component" value="Unassembled WGS sequence"/>
</dbReference>
<dbReference type="AlphaFoldDB" id="A0A5B0LXU1"/>
<dbReference type="Gene3D" id="3.30.780.10">
    <property type="entry name" value="SUI1-like domain"/>
    <property type="match status" value="1"/>
</dbReference>
<dbReference type="PANTHER" id="PTHR13477">
    <property type="entry name" value="MITOCHONDRIAL 39S RIBOSOMAL PROTEIN L49"/>
    <property type="match status" value="1"/>
</dbReference>
<gene>
    <name evidence="8" type="ORF">PGT21_003644</name>
</gene>
<dbReference type="EMBL" id="VSWC01000183">
    <property type="protein sequence ID" value="KAA1068849.1"/>
    <property type="molecule type" value="Genomic_DNA"/>
</dbReference>
<keyword evidence="5" id="KW-0687">Ribonucleoprotein</keyword>
<keyword evidence="4" id="KW-0496">Mitochondrion</keyword>
<comment type="caution">
    <text evidence="8">The sequence shown here is derived from an EMBL/GenBank/DDBJ whole genome shotgun (WGS) entry which is preliminary data.</text>
</comment>
<accession>A0A5B0LXU1</accession>
<sequence>MASTGLRTLYRLASKPLALRPVLCSYRGLPVSSGERRWSTSEAQEKPIGTDPLNPSKEFRKLTNHSNDPHSSNETYKFNIPDRVWKAPVATEDKPLKYTIGRTTPYNTLPVYSVMKPGLGQIWTLIKRIDGDLYKLKEDLILDFPESQPILKLHVKQVLCRGHITKEVKLWLQDRGF</sequence>
<evidence type="ECO:0000256" key="5">
    <source>
        <dbReference type="ARBA" id="ARBA00023274"/>
    </source>
</evidence>
<dbReference type="OrthoDB" id="19439at2759"/>
<feature type="compositionally biased region" description="Basic and acidic residues" evidence="7">
    <location>
        <begin position="34"/>
        <end position="45"/>
    </location>
</feature>
<evidence type="ECO:0000256" key="1">
    <source>
        <dbReference type="ARBA" id="ARBA00004173"/>
    </source>
</evidence>
<comment type="similarity">
    <text evidence="2">Belongs to the mitochondrion-specific ribosomal protein mL49 family.</text>
</comment>
<evidence type="ECO:0000313" key="9">
    <source>
        <dbReference type="Proteomes" id="UP000324748"/>
    </source>
</evidence>
<proteinExistence type="inferred from homology"/>
<keyword evidence="3" id="KW-0689">Ribosomal protein</keyword>
<evidence type="ECO:0000256" key="2">
    <source>
        <dbReference type="ARBA" id="ARBA00005677"/>
    </source>
</evidence>
<dbReference type="PANTHER" id="PTHR13477:SF0">
    <property type="entry name" value="LARGE RIBOSOMAL SUBUNIT PROTEIN ML49"/>
    <property type="match status" value="1"/>
</dbReference>
<reference evidence="8 9" key="1">
    <citation type="submission" date="2019-05" db="EMBL/GenBank/DDBJ databases">
        <title>Emergence of the Ug99 lineage of the wheat stem rust pathogen through somatic hybridization.</title>
        <authorList>
            <person name="Li F."/>
            <person name="Upadhyaya N.M."/>
            <person name="Sperschneider J."/>
            <person name="Matny O."/>
            <person name="Nguyen-Phuc H."/>
            <person name="Mago R."/>
            <person name="Raley C."/>
            <person name="Miller M.E."/>
            <person name="Silverstein K.A.T."/>
            <person name="Henningsen E."/>
            <person name="Hirsch C.D."/>
            <person name="Visser B."/>
            <person name="Pretorius Z.A."/>
            <person name="Steffenson B.J."/>
            <person name="Schwessinger B."/>
            <person name="Dodds P.N."/>
            <person name="Figueroa M."/>
        </authorList>
    </citation>
    <scope>NUCLEOTIDE SEQUENCE [LARGE SCALE GENOMIC DNA]</scope>
    <source>
        <strain evidence="8">21-0</strain>
    </source>
</reference>
<feature type="region of interest" description="Disordered" evidence="7">
    <location>
        <begin position="31"/>
        <end position="56"/>
    </location>
</feature>
<dbReference type="GO" id="GO:0006412">
    <property type="term" value="P:translation"/>
    <property type="evidence" value="ECO:0007669"/>
    <property type="project" value="InterPro"/>
</dbReference>
<dbReference type="GO" id="GO:0005762">
    <property type="term" value="C:mitochondrial large ribosomal subunit"/>
    <property type="evidence" value="ECO:0007669"/>
    <property type="project" value="TreeGrafter"/>
</dbReference>
<dbReference type="InterPro" id="IPR007740">
    <property type="entry name" value="Ribosomal_mL49"/>
</dbReference>
<dbReference type="GO" id="GO:0003735">
    <property type="term" value="F:structural constituent of ribosome"/>
    <property type="evidence" value="ECO:0007669"/>
    <property type="project" value="InterPro"/>
</dbReference>
<name>A0A5B0LXU1_PUCGR</name>
<evidence type="ECO:0000313" key="8">
    <source>
        <dbReference type="EMBL" id="KAA1068849.1"/>
    </source>
</evidence>
<keyword evidence="9" id="KW-1185">Reference proteome</keyword>
<evidence type="ECO:0000256" key="4">
    <source>
        <dbReference type="ARBA" id="ARBA00023128"/>
    </source>
</evidence>
<protein>
    <recommendedName>
        <fullName evidence="6">Large ribosomal subunit protein mL49</fullName>
    </recommendedName>
</protein>
<evidence type="ECO:0000256" key="3">
    <source>
        <dbReference type="ARBA" id="ARBA00022980"/>
    </source>
</evidence>
<evidence type="ECO:0000256" key="7">
    <source>
        <dbReference type="SAM" id="MobiDB-lite"/>
    </source>
</evidence>